<sequence length="531" mass="59798">MSQMTATSTTKRLHITPFTPEFLPSVLPASVRPLATEISFHCIPTYPENNYGYVTLPTMEADKIKKKLNGSILKGRKFSVEAARPQKRYRDEEVSDIPASTRKSSVNGEKKKKKSENGVLDGYELPLERHVKRGWTEPTIHKNERRKEEKKKGKTEKSTKSQSKSKYTEKPECLFRTNIPPNRSTDEKQEKRSKKKKKSTQELVVHEFAKTATHPSFLRSTGDEAAPTSIFEDDRGWIDESGNVKEQVSDRIRKAQYRPGAKSGAEERRRSLASGTSDVQKPGDTSNSQENETANESEDWTSSSGSASSDDSSSDSDSNESVSSSSSNSEASSHNEVPKAPANFKVADKVHGHDNFDSKSKGNNKESSTEANETSHSQEVHPLEALFKRPAPESTDHKPDSQSHAQFSFFGQGDIDSEEETEFTAPQTPFTKKDLQNRGLRSAAPTPDTALFSRTVNRDMVQGEYMDVDDELYTNTPVPKTGAGQRNESEFSKWFWETRGDNNRAWKKRRREAAKEQRQRENRKKGMRGKF</sequence>
<feature type="compositionally biased region" description="Low complexity" evidence="1">
    <location>
        <begin position="319"/>
        <end position="335"/>
    </location>
</feature>
<reference evidence="2 3" key="1">
    <citation type="submission" date="2019-08" db="EMBL/GenBank/DDBJ databases">
        <title>The genome sequence of a newly discovered highly antifungal drug resistant Aspergillus species, Aspergillus tanneri NIH 1004.</title>
        <authorList>
            <person name="Mounaud S."/>
            <person name="Singh I."/>
            <person name="Joardar V."/>
            <person name="Pakala S."/>
            <person name="Pakala S."/>
            <person name="Venepally P."/>
            <person name="Chung J.K."/>
            <person name="Losada L."/>
            <person name="Nierman W.C."/>
        </authorList>
    </citation>
    <scope>NUCLEOTIDE SEQUENCE [LARGE SCALE GENOMIC DNA]</scope>
    <source>
        <strain evidence="2 3">NIH1004</strain>
    </source>
</reference>
<dbReference type="Proteomes" id="UP000324241">
    <property type="component" value="Unassembled WGS sequence"/>
</dbReference>
<dbReference type="AlphaFoldDB" id="A0A5M9MGY9"/>
<protein>
    <submittedName>
        <fullName evidence="2">Uncharacterized protein</fullName>
    </submittedName>
</protein>
<dbReference type="GeneID" id="54333849"/>
<name>A0A5M9MGY9_9EURO</name>
<organism evidence="2 3">
    <name type="scientific">Aspergillus tanneri</name>
    <dbReference type="NCBI Taxonomy" id="1220188"/>
    <lineage>
        <taxon>Eukaryota</taxon>
        <taxon>Fungi</taxon>
        <taxon>Dikarya</taxon>
        <taxon>Ascomycota</taxon>
        <taxon>Pezizomycotina</taxon>
        <taxon>Eurotiomycetes</taxon>
        <taxon>Eurotiomycetidae</taxon>
        <taxon>Eurotiales</taxon>
        <taxon>Aspergillaceae</taxon>
        <taxon>Aspergillus</taxon>
        <taxon>Aspergillus subgen. Circumdati</taxon>
    </lineage>
</organism>
<dbReference type="RefSeq" id="XP_033421569.1">
    <property type="nucleotide sequence ID" value="XM_033575714.1"/>
</dbReference>
<evidence type="ECO:0000256" key="1">
    <source>
        <dbReference type="SAM" id="MobiDB-lite"/>
    </source>
</evidence>
<feature type="compositionally biased region" description="Basic and acidic residues" evidence="1">
    <location>
        <begin position="139"/>
        <end position="159"/>
    </location>
</feature>
<proteinExistence type="predicted"/>
<feature type="compositionally biased region" description="Basic and acidic residues" evidence="1">
    <location>
        <begin position="376"/>
        <end position="401"/>
    </location>
</feature>
<feature type="compositionally biased region" description="Polar residues" evidence="1">
    <location>
        <begin position="273"/>
        <end position="292"/>
    </location>
</feature>
<feature type="compositionally biased region" description="Basic residues" evidence="1">
    <location>
        <begin position="521"/>
        <end position="531"/>
    </location>
</feature>
<feature type="region of interest" description="Disordered" evidence="1">
    <location>
        <begin position="81"/>
        <end position="118"/>
    </location>
</feature>
<accession>A0A5M9MGY9</accession>
<evidence type="ECO:0000313" key="3">
    <source>
        <dbReference type="Proteomes" id="UP000324241"/>
    </source>
</evidence>
<gene>
    <name evidence="2" type="ORF">ATNIH1004_011148</name>
</gene>
<comment type="caution">
    <text evidence="2">The sequence shown here is derived from an EMBL/GenBank/DDBJ whole genome shotgun (WGS) entry which is preliminary data.</text>
</comment>
<dbReference type="EMBL" id="QUQM01000008">
    <property type="protein sequence ID" value="KAA8642207.1"/>
    <property type="molecule type" value="Genomic_DNA"/>
</dbReference>
<dbReference type="VEuPathDB" id="FungiDB:EYZ11_007457"/>
<feature type="compositionally biased region" description="Basic and acidic residues" evidence="1">
    <location>
        <begin position="346"/>
        <end position="368"/>
    </location>
</feature>
<feature type="compositionally biased region" description="Low complexity" evidence="1">
    <location>
        <begin position="300"/>
        <end position="311"/>
    </location>
</feature>
<feature type="region of interest" description="Disordered" evidence="1">
    <location>
        <begin position="134"/>
        <end position="458"/>
    </location>
</feature>
<evidence type="ECO:0000313" key="2">
    <source>
        <dbReference type="EMBL" id="KAA8642207.1"/>
    </source>
</evidence>
<feature type="region of interest" description="Disordered" evidence="1">
    <location>
        <begin position="505"/>
        <end position="531"/>
    </location>
</feature>
<dbReference type="OrthoDB" id="3595585at2759"/>